<keyword evidence="5" id="KW-0175">Coiled coil</keyword>
<dbReference type="InterPro" id="IPR042177">
    <property type="entry name" value="Cell/Rod_1"/>
</dbReference>
<dbReference type="Gene3D" id="2.40.10.350">
    <property type="entry name" value="Rod shape-determining protein MreC, domain 2"/>
    <property type="match status" value="1"/>
</dbReference>
<evidence type="ECO:0000256" key="2">
    <source>
        <dbReference type="ARBA" id="ARBA00013855"/>
    </source>
</evidence>
<evidence type="ECO:0000313" key="8">
    <source>
        <dbReference type="EMBL" id="HBJ07767.1"/>
    </source>
</evidence>
<dbReference type="InterPro" id="IPR042175">
    <property type="entry name" value="Cell/Rod_MreC_2"/>
</dbReference>
<evidence type="ECO:0000256" key="3">
    <source>
        <dbReference type="ARBA" id="ARBA00022960"/>
    </source>
</evidence>
<sequence length="282" mass="32134">MRKLISFLINHSPIFVYAFYLVICFVLLFKFNPYQQSVFFSSANEMAGRFYIMTSGITGYFGLQEINRDLQKQNGNLEMELIRLRDEVSRLSGDSLLVRTSADSSLSRYDFQIAQVINNSVFKTHNYITLNKGRKDGIHSEMGVIDQNGIVGIVNVVSDHYAVAISLLNPKLRLSCKVKGSNYFGSLVWDGKDPRFAVLEELPRHVKFVRGDTIVTSGYSSVFPEGLMVGTVDGFSKQRNDNFYALTVKLSTDFFRLNDVRILDDKGQKERRILEMEAKKDE</sequence>
<dbReference type="Proteomes" id="UP000262954">
    <property type="component" value="Unassembled WGS sequence"/>
</dbReference>
<proteinExistence type="inferred from homology"/>
<keyword evidence="3" id="KW-0133">Cell shape</keyword>
<comment type="similarity">
    <text evidence="1">Belongs to the MreC family.</text>
</comment>
<dbReference type="PANTHER" id="PTHR34138">
    <property type="entry name" value="CELL SHAPE-DETERMINING PROTEIN MREC"/>
    <property type="match status" value="1"/>
</dbReference>
<gene>
    <name evidence="8" type="ORF">DDY73_02065</name>
</gene>
<dbReference type="NCBIfam" id="NF010532">
    <property type="entry name" value="PRK13922.9-3"/>
    <property type="match status" value="1"/>
</dbReference>
<dbReference type="GO" id="GO:0005886">
    <property type="term" value="C:plasma membrane"/>
    <property type="evidence" value="ECO:0007669"/>
    <property type="project" value="TreeGrafter"/>
</dbReference>
<dbReference type="GO" id="GO:0008360">
    <property type="term" value="P:regulation of cell shape"/>
    <property type="evidence" value="ECO:0007669"/>
    <property type="project" value="UniProtKB-KW"/>
</dbReference>
<dbReference type="AlphaFoldDB" id="A0A354LZS8"/>
<evidence type="ECO:0000259" key="7">
    <source>
        <dbReference type="Pfam" id="PF04085"/>
    </source>
</evidence>
<protein>
    <recommendedName>
        <fullName evidence="2">Cell shape-determining protein MreC</fullName>
    </recommendedName>
    <alternativeName>
        <fullName evidence="4">Cell shape protein MreC</fullName>
    </alternativeName>
</protein>
<evidence type="ECO:0000256" key="6">
    <source>
        <dbReference type="SAM" id="Phobius"/>
    </source>
</evidence>
<comment type="caution">
    <text evidence="8">The sequence shown here is derived from an EMBL/GenBank/DDBJ whole genome shotgun (WGS) entry which is preliminary data.</text>
</comment>
<name>A0A354LZS8_9BACT</name>
<evidence type="ECO:0000313" key="9">
    <source>
        <dbReference type="Proteomes" id="UP000262954"/>
    </source>
</evidence>
<evidence type="ECO:0000256" key="4">
    <source>
        <dbReference type="ARBA" id="ARBA00032089"/>
    </source>
</evidence>
<accession>A0A354LZS8</accession>
<keyword evidence="6" id="KW-0472">Membrane</keyword>
<evidence type="ECO:0000256" key="5">
    <source>
        <dbReference type="SAM" id="Coils"/>
    </source>
</evidence>
<organism evidence="8 9">
    <name type="scientific">Coprobacter fastidiosus</name>
    <dbReference type="NCBI Taxonomy" id="1099853"/>
    <lineage>
        <taxon>Bacteria</taxon>
        <taxon>Pseudomonadati</taxon>
        <taxon>Bacteroidota</taxon>
        <taxon>Bacteroidia</taxon>
        <taxon>Bacteroidales</taxon>
        <taxon>Barnesiellaceae</taxon>
        <taxon>Coprobacter</taxon>
    </lineage>
</organism>
<dbReference type="InterPro" id="IPR007221">
    <property type="entry name" value="MreC"/>
</dbReference>
<feature type="transmembrane region" description="Helical" evidence="6">
    <location>
        <begin position="12"/>
        <end position="31"/>
    </location>
</feature>
<dbReference type="Gene3D" id="2.40.10.340">
    <property type="entry name" value="Rod shape-determining protein MreC, domain 1"/>
    <property type="match status" value="1"/>
</dbReference>
<dbReference type="InterPro" id="IPR055342">
    <property type="entry name" value="MreC_beta-barrel_core"/>
</dbReference>
<evidence type="ECO:0000256" key="1">
    <source>
        <dbReference type="ARBA" id="ARBA00009369"/>
    </source>
</evidence>
<dbReference type="EMBL" id="DNWC01000033">
    <property type="protein sequence ID" value="HBJ07767.1"/>
    <property type="molecule type" value="Genomic_DNA"/>
</dbReference>
<keyword evidence="6" id="KW-1133">Transmembrane helix</keyword>
<keyword evidence="6" id="KW-0812">Transmembrane</keyword>
<dbReference type="PANTHER" id="PTHR34138:SF1">
    <property type="entry name" value="CELL SHAPE-DETERMINING PROTEIN MREC"/>
    <property type="match status" value="1"/>
</dbReference>
<feature type="coiled-coil region" evidence="5">
    <location>
        <begin position="67"/>
        <end position="94"/>
    </location>
</feature>
<feature type="domain" description="Rod shape-determining protein MreC beta-barrel core" evidence="7">
    <location>
        <begin position="116"/>
        <end position="263"/>
    </location>
</feature>
<reference evidence="8 9" key="1">
    <citation type="journal article" date="2018" name="Nat. Biotechnol.">
        <title>A standardized bacterial taxonomy based on genome phylogeny substantially revises the tree of life.</title>
        <authorList>
            <person name="Parks D.H."/>
            <person name="Chuvochina M."/>
            <person name="Waite D.W."/>
            <person name="Rinke C."/>
            <person name="Skarshewski A."/>
            <person name="Chaumeil P.A."/>
            <person name="Hugenholtz P."/>
        </authorList>
    </citation>
    <scope>NUCLEOTIDE SEQUENCE [LARGE SCALE GENOMIC DNA]</scope>
    <source>
        <strain evidence="8">UBA11482</strain>
    </source>
</reference>
<dbReference type="Pfam" id="PF04085">
    <property type="entry name" value="MreC"/>
    <property type="match status" value="1"/>
</dbReference>